<keyword evidence="1" id="KW-0732">Signal</keyword>
<dbReference type="EMBL" id="KI669562">
    <property type="protein sequence ID" value="ETN23343.1"/>
    <property type="molecule type" value="Genomic_DNA"/>
</dbReference>
<feature type="chain" id="PRO_5004823358" evidence="1">
    <location>
        <begin position="20"/>
        <end position="136"/>
    </location>
</feature>
<sequence>MKLLSLLSVVATVVATASARDSINLKPKYDPELLASSDNANCPHQCRVKKYDGVVHEKKCLERFAVCMDDPKITVSWLINIFADADSFEATYTLVRSGGHNDFILENVLLPDGTTLNGHEHFALNHLLGSCKKRTY</sequence>
<feature type="signal peptide" evidence="1">
    <location>
        <begin position="1"/>
        <end position="19"/>
    </location>
</feature>
<dbReference type="GeneID" id="20173147"/>
<evidence type="ECO:0000313" key="2">
    <source>
        <dbReference type="EMBL" id="ETN23343.1"/>
    </source>
</evidence>
<organism evidence="2 3">
    <name type="scientific">Phytophthora nicotianae (strain INRA-310)</name>
    <name type="common">Phytophthora parasitica</name>
    <dbReference type="NCBI Taxonomy" id="761204"/>
    <lineage>
        <taxon>Eukaryota</taxon>
        <taxon>Sar</taxon>
        <taxon>Stramenopiles</taxon>
        <taxon>Oomycota</taxon>
        <taxon>Peronosporomycetes</taxon>
        <taxon>Peronosporales</taxon>
        <taxon>Peronosporaceae</taxon>
        <taxon>Phytophthora</taxon>
    </lineage>
</organism>
<dbReference type="OMA" id="WLINIFA"/>
<dbReference type="Proteomes" id="UP000018817">
    <property type="component" value="Unassembled WGS sequence"/>
</dbReference>
<name>W2RD61_PHYN3</name>
<reference evidence="2 3" key="2">
    <citation type="submission" date="2013-11" db="EMBL/GenBank/DDBJ databases">
        <title>The Genome Sequence of Phytophthora parasitica INRA-310.</title>
        <authorList>
            <consortium name="The Broad Institute Genomics Platform"/>
            <person name="Russ C."/>
            <person name="Tyler B."/>
            <person name="Panabieres F."/>
            <person name="Shan W."/>
            <person name="Tripathy S."/>
            <person name="Grunwald N."/>
            <person name="Machado M."/>
            <person name="Johnson C.S."/>
            <person name="Arredondo F."/>
            <person name="Hong C."/>
            <person name="Coffey M."/>
            <person name="Young S.K."/>
            <person name="Zeng Q."/>
            <person name="Gargeya S."/>
            <person name="Fitzgerald M."/>
            <person name="Abouelleil A."/>
            <person name="Alvarado L."/>
            <person name="Chapman S.B."/>
            <person name="Gainer-Dewar J."/>
            <person name="Goldberg J."/>
            <person name="Griggs A."/>
            <person name="Gujja S."/>
            <person name="Hansen M."/>
            <person name="Howarth C."/>
            <person name="Imamovic A."/>
            <person name="Ireland A."/>
            <person name="Larimer J."/>
            <person name="McCowan C."/>
            <person name="Murphy C."/>
            <person name="Pearson M."/>
            <person name="Poon T.W."/>
            <person name="Priest M."/>
            <person name="Roberts A."/>
            <person name="Saif S."/>
            <person name="Shea T."/>
            <person name="Sykes S."/>
            <person name="Wortman J."/>
            <person name="Nusbaum C."/>
            <person name="Birren B."/>
        </authorList>
    </citation>
    <scope>NUCLEOTIDE SEQUENCE [LARGE SCALE GENOMIC DNA]</scope>
    <source>
        <strain evidence="2 3">INRA-310</strain>
    </source>
</reference>
<evidence type="ECO:0000313" key="3">
    <source>
        <dbReference type="Proteomes" id="UP000018817"/>
    </source>
</evidence>
<dbReference type="RefSeq" id="XP_008892519.1">
    <property type="nucleotide sequence ID" value="XM_008894271.1"/>
</dbReference>
<gene>
    <name evidence="2" type="ORF">PPTG_02935</name>
</gene>
<dbReference type="VEuPathDB" id="FungiDB:PPTG_02935"/>
<accession>W2RD61</accession>
<evidence type="ECO:0000256" key="1">
    <source>
        <dbReference type="SAM" id="SignalP"/>
    </source>
</evidence>
<reference evidence="3" key="1">
    <citation type="submission" date="2011-12" db="EMBL/GenBank/DDBJ databases">
        <authorList>
            <consortium name="The Broad Institute Genome Sequencing Platform"/>
            <person name="Russ C."/>
            <person name="Tyler B."/>
            <person name="Panabieres F."/>
            <person name="Shan W."/>
            <person name="Tripathy S."/>
            <person name="Grunwald N."/>
            <person name="Machado M."/>
            <person name="Young S.K."/>
            <person name="Zeng Q."/>
            <person name="Gargeya S."/>
            <person name="Fitzgerald M."/>
            <person name="Haas B."/>
            <person name="Abouelleil A."/>
            <person name="Alvarado L."/>
            <person name="Arachchi H.M."/>
            <person name="Berlin A."/>
            <person name="Chapman S.B."/>
            <person name="Gearin G."/>
            <person name="Goldberg J."/>
            <person name="Griggs A."/>
            <person name="Gujja S."/>
            <person name="Hansen M."/>
            <person name="Heiman D."/>
            <person name="Howarth C."/>
            <person name="Larimer J."/>
            <person name="Lui A."/>
            <person name="MacDonald P.J.P."/>
            <person name="McCowen C."/>
            <person name="Montmayeur A."/>
            <person name="Murphy C."/>
            <person name="Neiman D."/>
            <person name="Pearson M."/>
            <person name="Priest M."/>
            <person name="Roberts A."/>
            <person name="Saif S."/>
            <person name="Shea T."/>
            <person name="Sisk P."/>
            <person name="Stolte C."/>
            <person name="Sykes S."/>
            <person name="Wortman J."/>
            <person name="Nusbaum C."/>
            <person name="Birren B."/>
        </authorList>
    </citation>
    <scope>NUCLEOTIDE SEQUENCE [LARGE SCALE GENOMIC DNA]</scope>
    <source>
        <strain evidence="3">INRA-310</strain>
    </source>
</reference>
<dbReference type="AlphaFoldDB" id="W2RD61"/>
<protein>
    <submittedName>
        <fullName evidence="2">Uncharacterized protein</fullName>
    </submittedName>
</protein>
<proteinExistence type="predicted"/>